<keyword evidence="2 6" id="KW-0812">Transmembrane</keyword>
<gene>
    <name evidence="8" type="ORF">SAMN05660297_00050</name>
</gene>
<evidence type="ECO:0000256" key="4">
    <source>
        <dbReference type="ARBA" id="ARBA00022989"/>
    </source>
</evidence>
<keyword evidence="4 6" id="KW-1133">Transmembrane helix</keyword>
<evidence type="ECO:0000313" key="9">
    <source>
        <dbReference type="Proteomes" id="UP000199568"/>
    </source>
</evidence>
<evidence type="ECO:0000313" key="8">
    <source>
        <dbReference type="EMBL" id="SES64184.1"/>
    </source>
</evidence>
<feature type="domain" description="ResB-like" evidence="7">
    <location>
        <begin position="18"/>
        <end position="392"/>
    </location>
</feature>
<keyword evidence="9" id="KW-1185">Reference proteome</keyword>
<dbReference type="Proteomes" id="UP000199568">
    <property type="component" value="Unassembled WGS sequence"/>
</dbReference>
<feature type="transmembrane region" description="Helical" evidence="6">
    <location>
        <begin position="156"/>
        <end position="177"/>
    </location>
</feature>
<dbReference type="Pfam" id="PF05140">
    <property type="entry name" value="ResB"/>
    <property type="match status" value="1"/>
</dbReference>
<evidence type="ECO:0000259" key="7">
    <source>
        <dbReference type="Pfam" id="PF05140"/>
    </source>
</evidence>
<dbReference type="GO" id="GO:0017004">
    <property type="term" value="P:cytochrome complex assembly"/>
    <property type="evidence" value="ECO:0007669"/>
    <property type="project" value="UniProtKB-KW"/>
</dbReference>
<dbReference type="PANTHER" id="PTHR31566:SF0">
    <property type="entry name" value="CYTOCHROME C BIOGENESIS PROTEIN CCS1, CHLOROPLASTIC"/>
    <property type="match status" value="1"/>
</dbReference>
<keyword evidence="5 6" id="KW-0472">Membrane</keyword>
<dbReference type="RefSeq" id="WP_090437692.1">
    <property type="nucleotide sequence ID" value="NZ_FOHU01000001.1"/>
</dbReference>
<evidence type="ECO:0000256" key="1">
    <source>
        <dbReference type="ARBA" id="ARBA00004141"/>
    </source>
</evidence>
<feature type="transmembrane region" description="Helical" evidence="6">
    <location>
        <begin position="20"/>
        <end position="38"/>
    </location>
</feature>
<organism evidence="8 9">
    <name type="scientific">Natronincola peptidivorans</name>
    <dbReference type="NCBI Taxonomy" id="426128"/>
    <lineage>
        <taxon>Bacteria</taxon>
        <taxon>Bacillati</taxon>
        <taxon>Bacillota</taxon>
        <taxon>Clostridia</taxon>
        <taxon>Peptostreptococcales</taxon>
        <taxon>Natronincolaceae</taxon>
        <taxon>Natronincola</taxon>
    </lineage>
</organism>
<feature type="transmembrane region" description="Helical" evidence="6">
    <location>
        <begin position="371"/>
        <end position="389"/>
    </location>
</feature>
<accession>A0A1H9Y5S1</accession>
<name>A0A1H9Y5S1_9FIRM</name>
<dbReference type="PANTHER" id="PTHR31566">
    <property type="entry name" value="CYTOCHROME C BIOGENESIS PROTEIN CCS1, CHLOROPLASTIC"/>
    <property type="match status" value="1"/>
</dbReference>
<dbReference type="InterPro" id="IPR007816">
    <property type="entry name" value="ResB-like_domain"/>
</dbReference>
<evidence type="ECO:0000256" key="5">
    <source>
        <dbReference type="ARBA" id="ARBA00023136"/>
    </source>
</evidence>
<keyword evidence="3" id="KW-0201">Cytochrome c-type biogenesis</keyword>
<dbReference type="EMBL" id="FOHU01000001">
    <property type="protein sequence ID" value="SES64184.1"/>
    <property type="molecule type" value="Genomic_DNA"/>
</dbReference>
<protein>
    <submittedName>
        <fullName evidence="8">Cytochrome c biogenesis protein</fullName>
    </submittedName>
</protein>
<evidence type="ECO:0000256" key="3">
    <source>
        <dbReference type="ARBA" id="ARBA00022748"/>
    </source>
</evidence>
<dbReference type="AlphaFoldDB" id="A0A1H9Y5S1"/>
<dbReference type="STRING" id="426128.SAMN05660297_00050"/>
<sequence length="423" mass="49395">MRDTGNTFNRLISFLKSMRFGLVLLGALGVLSIIGSFIPQGRDVAFYHNHYSPNKTKAILVLKMDDIYHSFYFIVLFGALCLNLFLCSISRLSSILKKIKEIPDYKTLEKLDKKTQDESLDKDSIIKVFKEYGFKRFNRIEKKNNKIVYYSKKNSISYLGSWLIHTGILLTIVFYGYGQLTYFTTNVYGVPGEAKEVLGTAYRIEINDFNIQYREDGTVEQYISQVDLKQQDGDFIKTEEIYVNNPMRYQGYAFYQTATGWATDIKIFREEELIKEDIFYESTSIMDENSQVLIQFTRFYPDFLFNDRGIINLSNQLNNPRVLYSIFFRGERMAMNVAAMGEAIQWNEFTFIFNNPQRYTYFQVNKMKGKLGVLIGSLLLILGLYLCFYRRPKELVIIKNDNILQIFGNNQSIKDIGFNQKEE</sequence>
<dbReference type="OrthoDB" id="9770923at2"/>
<evidence type="ECO:0000256" key="6">
    <source>
        <dbReference type="SAM" id="Phobius"/>
    </source>
</evidence>
<evidence type="ECO:0000256" key="2">
    <source>
        <dbReference type="ARBA" id="ARBA00022692"/>
    </source>
</evidence>
<dbReference type="GO" id="GO:0016020">
    <property type="term" value="C:membrane"/>
    <property type="evidence" value="ECO:0007669"/>
    <property type="project" value="UniProtKB-SubCell"/>
</dbReference>
<reference evidence="8 9" key="1">
    <citation type="submission" date="2016-10" db="EMBL/GenBank/DDBJ databases">
        <authorList>
            <person name="de Groot N.N."/>
        </authorList>
    </citation>
    <scope>NUCLEOTIDE SEQUENCE [LARGE SCALE GENOMIC DNA]</scope>
    <source>
        <strain evidence="8 9">DSM 18979</strain>
    </source>
</reference>
<dbReference type="InterPro" id="IPR023494">
    <property type="entry name" value="Cyt_c_bgen_Ccs1/CcsB/ResB"/>
</dbReference>
<comment type="subcellular location">
    <subcellularLocation>
        <location evidence="1">Membrane</location>
        <topology evidence="1">Multi-pass membrane protein</topology>
    </subcellularLocation>
</comment>
<proteinExistence type="predicted"/>
<feature type="transmembrane region" description="Helical" evidence="6">
    <location>
        <begin position="70"/>
        <end position="90"/>
    </location>
</feature>